<accession>A0ABW4V2Z7</accession>
<gene>
    <name evidence="2" type="ORF">ACFSGI_22555</name>
</gene>
<name>A0ABW4V2Z7_9BACL</name>
<comment type="caution">
    <text evidence="2">The sequence shown here is derived from an EMBL/GenBank/DDBJ whole genome shotgun (WGS) entry which is preliminary data.</text>
</comment>
<proteinExistence type="predicted"/>
<dbReference type="InterPro" id="IPR040876">
    <property type="entry name" value="Spa1_C"/>
</dbReference>
<evidence type="ECO:0000259" key="1">
    <source>
        <dbReference type="Pfam" id="PF18218"/>
    </source>
</evidence>
<evidence type="ECO:0000313" key="2">
    <source>
        <dbReference type="EMBL" id="MFD1992764.1"/>
    </source>
</evidence>
<dbReference type="Gene3D" id="2.170.150.60">
    <property type="match status" value="1"/>
</dbReference>
<feature type="domain" description="Lantibiotic immunity protein Spa1 C-terminal" evidence="1">
    <location>
        <begin position="57"/>
        <end position="156"/>
    </location>
</feature>
<dbReference type="Proteomes" id="UP001597403">
    <property type="component" value="Unassembled WGS sequence"/>
</dbReference>
<keyword evidence="2" id="KW-0449">Lipoprotein</keyword>
<evidence type="ECO:0000313" key="3">
    <source>
        <dbReference type="Proteomes" id="UP001597403"/>
    </source>
</evidence>
<reference evidence="3" key="1">
    <citation type="journal article" date="2019" name="Int. J. Syst. Evol. Microbiol.">
        <title>The Global Catalogue of Microorganisms (GCM) 10K type strain sequencing project: providing services to taxonomists for standard genome sequencing and annotation.</title>
        <authorList>
            <consortium name="The Broad Institute Genomics Platform"/>
            <consortium name="The Broad Institute Genome Sequencing Center for Infectious Disease"/>
            <person name="Wu L."/>
            <person name="Ma J."/>
        </authorList>
    </citation>
    <scope>NUCLEOTIDE SEQUENCE [LARGE SCALE GENOMIC DNA]</scope>
    <source>
        <strain evidence="3">CGMCC 1.15067</strain>
    </source>
</reference>
<keyword evidence="3" id="KW-1185">Reference proteome</keyword>
<dbReference type="Pfam" id="PF18218">
    <property type="entry name" value="Spa1_C"/>
    <property type="match status" value="1"/>
</dbReference>
<dbReference type="EMBL" id="JBHUGF010000014">
    <property type="protein sequence ID" value="MFD1992764.1"/>
    <property type="molecule type" value="Genomic_DNA"/>
</dbReference>
<protein>
    <submittedName>
        <fullName evidence="2">NisI/SpaI family lantibiotic immunity lipoprotein</fullName>
    </submittedName>
</protein>
<sequence>MMNKKGLYFLGLTAIFTLSACQSIDEFKHKVVTETQKTAHYTVDSDNAHTTTIQQLIDEGKVDQFVYEDKTYQLQDKVNNNSKGSLIGTISQSYYIDQHGKRWTDDELKKPYVYKDPQKIREKKPMVYGSVYSIKSQNKQNREKIIVEFNHQLYHATLISKS</sequence>
<dbReference type="RefSeq" id="WP_379284500.1">
    <property type="nucleotide sequence ID" value="NZ_JBHUGF010000014.1"/>
</dbReference>
<dbReference type="PROSITE" id="PS51257">
    <property type="entry name" value="PROKAR_LIPOPROTEIN"/>
    <property type="match status" value="1"/>
</dbReference>
<dbReference type="NCBIfam" id="NF033433">
    <property type="entry name" value="NisI_immun_dup"/>
    <property type="match status" value="1"/>
</dbReference>
<organism evidence="2 3">
    <name type="scientific">Paenibacillus nicotianae</name>
    <dbReference type="NCBI Taxonomy" id="1526551"/>
    <lineage>
        <taxon>Bacteria</taxon>
        <taxon>Bacillati</taxon>
        <taxon>Bacillota</taxon>
        <taxon>Bacilli</taxon>
        <taxon>Bacillales</taxon>
        <taxon>Paenibacillaceae</taxon>
        <taxon>Paenibacillus</taxon>
    </lineage>
</organism>